<proteinExistence type="predicted"/>
<name>A0A2Z7APX9_9LAMI</name>
<reference evidence="1 2" key="1">
    <citation type="journal article" date="2015" name="Proc. Natl. Acad. Sci. U.S.A.">
        <title>The resurrection genome of Boea hygrometrica: A blueprint for survival of dehydration.</title>
        <authorList>
            <person name="Xiao L."/>
            <person name="Yang G."/>
            <person name="Zhang L."/>
            <person name="Yang X."/>
            <person name="Zhao S."/>
            <person name="Ji Z."/>
            <person name="Zhou Q."/>
            <person name="Hu M."/>
            <person name="Wang Y."/>
            <person name="Chen M."/>
            <person name="Xu Y."/>
            <person name="Jin H."/>
            <person name="Xiao X."/>
            <person name="Hu G."/>
            <person name="Bao F."/>
            <person name="Hu Y."/>
            <person name="Wan P."/>
            <person name="Li L."/>
            <person name="Deng X."/>
            <person name="Kuang T."/>
            <person name="Xiang C."/>
            <person name="Zhu J.K."/>
            <person name="Oliver M.J."/>
            <person name="He Y."/>
        </authorList>
    </citation>
    <scope>NUCLEOTIDE SEQUENCE [LARGE SCALE GENOMIC DNA]</scope>
    <source>
        <strain evidence="2">cv. XS01</strain>
    </source>
</reference>
<accession>A0A2Z7APX9</accession>
<dbReference type="AlphaFoldDB" id="A0A2Z7APX9"/>
<dbReference type="Proteomes" id="UP000250235">
    <property type="component" value="Unassembled WGS sequence"/>
</dbReference>
<gene>
    <name evidence="1" type="ORF">F511_35081</name>
</gene>
<evidence type="ECO:0000313" key="2">
    <source>
        <dbReference type="Proteomes" id="UP000250235"/>
    </source>
</evidence>
<protein>
    <submittedName>
        <fullName evidence="1">Uncharacterized protein</fullName>
    </submittedName>
</protein>
<keyword evidence="2" id="KW-1185">Reference proteome</keyword>
<organism evidence="1 2">
    <name type="scientific">Dorcoceras hygrometricum</name>
    <dbReference type="NCBI Taxonomy" id="472368"/>
    <lineage>
        <taxon>Eukaryota</taxon>
        <taxon>Viridiplantae</taxon>
        <taxon>Streptophyta</taxon>
        <taxon>Embryophyta</taxon>
        <taxon>Tracheophyta</taxon>
        <taxon>Spermatophyta</taxon>
        <taxon>Magnoliopsida</taxon>
        <taxon>eudicotyledons</taxon>
        <taxon>Gunneridae</taxon>
        <taxon>Pentapetalae</taxon>
        <taxon>asterids</taxon>
        <taxon>lamiids</taxon>
        <taxon>Lamiales</taxon>
        <taxon>Gesneriaceae</taxon>
        <taxon>Didymocarpoideae</taxon>
        <taxon>Trichosporeae</taxon>
        <taxon>Loxocarpinae</taxon>
        <taxon>Dorcoceras</taxon>
    </lineage>
</organism>
<dbReference type="EMBL" id="KV013472">
    <property type="protein sequence ID" value="KZV23516.1"/>
    <property type="molecule type" value="Genomic_DNA"/>
</dbReference>
<evidence type="ECO:0000313" key="1">
    <source>
        <dbReference type="EMBL" id="KZV23516.1"/>
    </source>
</evidence>
<sequence length="286" mass="32581">MGNTDPDNTKQENKYEVKHQYEELIETANMQHAIINAMKCIRAIKDRIARPANQLANHLKRASIPRTANRPQQANRFHSSKLQPCSRFKLLRAAQFVPPILKILPHKFEQGTAETHGLRNRFLLASLMQGRRTQHKFYLATQVLTTRVRLKTTRNAHPQAQRAEDRICSTEHATHEHAETSRFHSSVNSESQMDQNDSVLIKQISALKTSLVSQSATLNTANTTQHDVALLNQSSPQNTTLALEIDLSTKRATLPDLYTRTITRVQYNETRSLNPAITRYSSVDQR</sequence>